<keyword evidence="2" id="KW-1185">Reference proteome</keyword>
<organism evidence="1 2">
    <name type="scientific">Citrus sinensis</name>
    <name type="common">Sweet orange</name>
    <name type="synonym">Citrus aurantium var. sinensis</name>
    <dbReference type="NCBI Taxonomy" id="2711"/>
    <lineage>
        <taxon>Eukaryota</taxon>
        <taxon>Viridiplantae</taxon>
        <taxon>Streptophyta</taxon>
        <taxon>Embryophyta</taxon>
        <taxon>Tracheophyta</taxon>
        <taxon>Spermatophyta</taxon>
        <taxon>Magnoliopsida</taxon>
        <taxon>eudicotyledons</taxon>
        <taxon>Gunneridae</taxon>
        <taxon>Pentapetalae</taxon>
        <taxon>rosids</taxon>
        <taxon>malvids</taxon>
        <taxon>Sapindales</taxon>
        <taxon>Rutaceae</taxon>
        <taxon>Aurantioideae</taxon>
        <taxon>Citrus</taxon>
    </lineage>
</organism>
<protein>
    <submittedName>
        <fullName evidence="1">Uncharacterized protein</fullName>
    </submittedName>
</protein>
<accession>A0A067FDZ8</accession>
<dbReference type="EMBL" id="KK784908">
    <property type="protein sequence ID" value="KDO64355.1"/>
    <property type="molecule type" value="Genomic_DNA"/>
</dbReference>
<dbReference type="AlphaFoldDB" id="A0A067FDZ8"/>
<dbReference type="Proteomes" id="UP000027120">
    <property type="component" value="Unassembled WGS sequence"/>
</dbReference>
<proteinExistence type="predicted"/>
<gene>
    <name evidence="1" type="ORF">CISIN_1g039212mg</name>
</gene>
<evidence type="ECO:0000313" key="2">
    <source>
        <dbReference type="Proteomes" id="UP000027120"/>
    </source>
</evidence>
<evidence type="ECO:0000313" key="1">
    <source>
        <dbReference type="EMBL" id="KDO64355.1"/>
    </source>
</evidence>
<name>A0A067FDZ8_CITSI</name>
<reference evidence="1 2" key="1">
    <citation type="submission" date="2014-04" db="EMBL/GenBank/DDBJ databases">
        <authorList>
            <consortium name="International Citrus Genome Consortium"/>
            <person name="Gmitter F."/>
            <person name="Chen C."/>
            <person name="Farmerie W."/>
            <person name="Harkins T."/>
            <person name="Desany B."/>
            <person name="Mohiuddin M."/>
            <person name="Kodira C."/>
            <person name="Borodovsky M."/>
            <person name="Lomsadze A."/>
            <person name="Burns P."/>
            <person name="Jenkins J."/>
            <person name="Prochnik S."/>
            <person name="Shu S."/>
            <person name="Chapman J."/>
            <person name="Pitluck S."/>
            <person name="Schmutz J."/>
            <person name="Rokhsar D."/>
        </authorList>
    </citation>
    <scope>NUCLEOTIDE SEQUENCE</scope>
</reference>
<sequence length="70" mass="7849">MFLILSKGFQQSSFQMSANLWTVKLLISEILQKRMSKKSLLPYKSTAKGRSGFTAGVQRISFKAAICFAE</sequence>